<protein>
    <submittedName>
        <fullName evidence="2">Uncharacterized protein</fullName>
    </submittedName>
</protein>
<sequence length="77" mass="9100">MSKENKEAKESQERDIRLPEEADSKEEQRKKSVKNTEKRYEAESPADPYQDPPEEIQDRAQDNIDYAENDMNEEDLP</sequence>
<evidence type="ECO:0000313" key="2">
    <source>
        <dbReference type="EMBL" id="TCK83590.1"/>
    </source>
</evidence>
<organism evidence="2 3">
    <name type="scientific">Albibacterium bauzanense</name>
    <dbReference type="NCBI Taxonomy" id="653929"/>
    <lineage>
        <taxon>Bacteria</taxon>
        <taxon>Pseudomonadati</taxon>
        <taxon>Bacteroidota</taxon>
        <taxon>Sphingobacteriia</taxon>
        <taxon>Sphingobacteriales</taxon>
        <taxon>Sphingobacteriaceae</taxon>
        <taxon>Albibacterium</taxon>
    </lineage>
</organism>
<reference evidence="2 3" key="1">
    <citation type="submission" date="2019-03" db="EMBL/GenBank/DDBJ databases">
        <title>Genomic Encyclopedia of Archaeal and Bacterial Type Strains, Phase II (KMG-II): from individual species to whole genera.</title>
        <authorList>
            <person name="Goeker M."/>
        </authorList>
    </citation>
    <scope>NUCLEOTIDE SEQUENCE [LARGE SCALE GENOMIC DNA]</scope>
    <source>
        <strain evidence="2 3">DSM 22554</strain>
    </source>
</reference>
<proteinExistence type="predicted"/>
<comment type="caution">
    <text evidence="2">The sequence shown here is derived from an EMBL/GenBank/DDBJ whole genome shotgun (WGS) entry which is preliminary data.</text>
</comment>
<evidence type="ECO:0000313" key="3">
    <source>
        <dbReference type="Proteomes" id="UP000294616"/>
    </source>
</evidence>
<dbReference type="EMBL" id="SMGO01000002">
    <property type="protein sequence ID" value="TCK83590.1"/>
    <property type="molecule type" value="Genomic_DNA"/>
</dbReference>
<gene>
    <name evidence="2" type="ORF">C8N28_2192</name>
</gene>
<dbReference type="AlphaFoldDB" id="A0A4R1LYC0"/>
<evidence type="ECO:0000256" key="1">
    <source>
        <dbReference type="SAM" id="MobiDB-lite"/>
    </source>
</evidence>
<accession>A0A4R1LYC0</accession>
<feature type="compositionally biased region" description="Basic and acidic residues" evidence="1">
    <location>
        <begin position="1"/>
        <end position="42"/>
    </location>
</feature>
<name>A0A4R1LYC0_9SPHI</name>
<feature type="region of interest" description="Disordered" evidence="1">
    <location>
        <begin position="1"/>
        <end position="77"/>
    </location>
</feature>
<keyword evidence="3" id="KW-1185">Reference proteome</keyword>
<dbReference type="Proteomes" id="UP000294616">
    <property type="component" value="Unassembled WGS sequence"/>
</dbReference>
<dbReference type="RefSeq" id="WP_132224694.1">
    <property type="nucleotide sequence ID" value="NZ_SMGO01000002.1"/>
</dbReference>
<feature type="compositionally biased region" description="Acidic residues" evidence="1">
    <location>
        <begin position="65"/>
        <end position="77"/>
    </location>
</feature>